<comment type="caution">
    <text evidence="1">The sequence shown here is derived from an EMBL/GenBank/DDBJ whole genome shotgun (WGS) entry which is preliminary data.</text>
</comment>
<feature type="non-terminal residue" evidence="1">
    <location>
        <position position="1"/>
    </location>
</feature>
<organism evidence="1 2">
    <name type="scientific">Trichinella patagoniensis</name>
    <dbReference type="NCBI Taxonomy" id="990121"/>
    <lineage>
        <taxon>Eukaryota</taxon>
        <taxon>Metazoa</taxon>
        <taxon>Ecdysozoa</taxon>
        <taxon>Nematoda</taxon>
        <taxon>Enoplea</taxon>
        <taxon>Dorylaimia</taxon>
        <taxon>Trichinellida</taxon>
        <taxon>Trichinellidae</taxon>
        <taxon>Trichinella</taxon>
    </lineage>
</organism>
<sequence length="51" mass="5387">LTAGGAVPDMALMQTREGVAVPDMLNGQCILLQLMHEGSNGRRTGKRGCTM</sequence>
<name>A0A0V0XAT4_9BILA</name>
<protein>
    <submittedName>
        <fullName evidence="1">Uncharacterized protein</fullName>
    </submittedName>
</protein>
<reference evidence="1 2" key="1">
    <citation type="submission" date="2015-01" db="EMBL/GenBank/DDBJ databases">
        <title>Evolution of Trichinella species and genotypes.</title>
        <authorList>
            <person name="Korhonen P.K."/>
            <person name="Edoardo P."/>
            <person name="Giuseppe L.R."/>
            <person name="Gasser R.B."/>
        </authorList>
    </citation>
    <scope>NUCLEOTIDE SEQUENCE [LARGE SCALE GENOMIC DNA]</scope>
    <source>
        <strain evidence="1">ISS2496</strain>
    </source>
</reference>
<evidence type="ECO:0000313" key="2">
    <source>
        <dbReference type="Proteomes" id="UP000054783"/>
    </source>
</evidence>
<dbReference type="Proteomes" id="UP000054783">
    <property type="component" value="Unassembled WGS sequence"/>
</dbReference>
<keyword evidence="2" id="KW-1185">Reference proteome</keyword>
<evidence type="ECO:0000313" key="1">
    <source>
        <dbReference type="EMBL" id="KRX84723.1"/>
    </source>
</evidence>
<accession>A0A0V0XAT4</accession>
<dbReference type="AlphaFoldDB" id="A0A0V0XAT4"/>
<proteinExistence type="predicted"/>
<dbReference type="EMBL" id="JYDQ01005313">
    <property type="protein sequence ID" value="KRX84723.1"/>
    <property type="molecule type" value="Genomic_DNA"/>
</dbReference>
<gene>
    <name evidence="1" type="ORF">T12_16184</name>
</gene>